<dbReference type="OrthoDB" id="269227at2759"/>
<evidence type="ECO:0000259" key="9">
    <source>
        <dbReference type="Pfam" id="PF05199"/>
    </source>
</evidence>
<evidence type="ECO:0000256" key="1">
    <source>
        <dbReference type="ARBA" id="ARBA00001974"/>
    </source>
</evidence>
<feature type="domain" description="FAD-binding" evidence="8">
    <location>
        <begin position="15"/>
        <end position="54"/>
    </location>
</feature>
<dbReference type="Pfam" id="PF01494">
    <property type="entry name" value="FAD_binding_3"/>
    <property type="match status" value="1"/>
</dbReference>
<dbReference type="InterPro" id="IPR036188">
    <property type="entry name" value="FAD/NAD-bd_sf"/>
</dbReference>
<feature type="domain" description="Glucose-methanol-choline oxidoreductase C-terminal" evidence="9">
    <location>
        <begin position="385"/>
        <end position="504"/>
    </location>
</feature>
<dbReference type="SUPFAM" id="SSF54373">
    <property type="entry name" value="FAD-linked reductases, C-terminal domain"/>
    <property type="match status" value="1"/>
</dbReference>
<dbReference type="SUPFAM" id="SSF51905">
    <property type="entry name" value="FAD/NAD(P)-binding domain"/>
    <property type="match status" value="1"/>
</dbReference>
<keyword evidence="11" id="KW-1185">Reference proteome</keyword>
<organism evidence="10 11">
    <name type="scientific">Microdochium bolleyi</name>
    <dbReference type="NCBI Taxonomy" id="196109"/>
    <lineage>
        <taxon>Eukaryota</taxon>
        <taxon>Fungi</taxon>
        <taxon>Dikarya</taxon>
        <taxon>Ascomycota</taxon>
        <taxon>Pezizomycotina</taxon>
        <taxon>Sordariomycetes</taxon>
        <taxon>Xylariomycetidae</taxon>
        <taxon>Xylariales</taxon>
        <taxon>Microdochiaceae</taxon>
        <taxon>Microdochium</taxon>
    </lineage>
</organism>
<reference evidence="11" key="1">
    <citation type="submission" date="2016-02" db="EMBL/GenBank/DDBJ databases">
        <title>Draft genome sequence of Microdochium bolleyi, a fungal endophyte of beachgrass.</title>
        <authorList>
            <consortium name="DOE Joint Genome Institute"/>
            <person name="David A.S."/>
            <person name="May G."/>
            <person name="Haridas S."/>
            <person name="Lim J."/>
            <person name="Wang M."/>
            <person name="Labutti K."/>
            <person name="Lipzen A."/>
            <person name="Barry K."/>
            <person name="Grigoriev I.V."/>
        </authorList>
    </citation>
    <scope>NUCLEOTIDE SEQUENCE [LARGE SCALE GENOMIC DNA]</scope>
    <source>
        <strain evidence="11">J235TASD1</strain>
    </source>
</reference>
<accession>A0A136IKR8</accession>
<gene>
    <name evidence="10" type="ORF">Micbo1qcDRAFT_154203</name>
</gene>
<dbReference type="AlphaFoldDB" id="A0A136IKR8"/>
<comment type="pathway">
    <text evidence="2">Secondary metabolite biosynthesis.</text>
</comment>
<dbReference type="PANTHER" id="PTHR42784:SF1">
    <property type="entry name" value="PYRANOSE 2-OXIDASE"/>
    <property type="match status" value="1"/>
</dbReference>
<dbReference type="STRING" id="196109.A0A136IKR8"/>
<evidence type="ECO:0000313" key="11">
    <source>
        <dbReference type="Proteomes" id="UP000070501"/>
    </source>
</evidence>
<evidence type="ECO:0000259" key="7">
    <source>
        <dbReference type="Pfam" id="PF00732"/>
    </source>
</evidence>
<comment type="similarity">
    <text evidence="3">Belongs to the GMC oxidoreductase family.</text>
</comment>
<evidence type="ECO:0000313" key="10">
    <source>
        <dbReference type="EMBL" id="KXJ85464.1"/>
    </source>
</evidence>
<dbReference type="InterPro" id="IPR002938">
    <property type="entry name" value="FAD-bd"/>
</dbReference>
<comment type="cofactor">
    <cofactor evidence="1">
        <name>FAD</name>
        <dbReference type="ChEBI" id="CHEBI:57692"/>
    </cofactor>
</comment>
<dbReference type="EMBL" id="KQ964281">
    <property type="protein sequence ID" value="KXJ85464.1"/>
    <property type="molecule type" value="Genomic_DNA"/>
</dbReference>
<evidence type="ECO:0000256" key="6">
    <source>
        <dbReference type="ARBA" id="ARBA00023002"/>
    </source>
</evidence>
<dbReference type="Pfam" id="PF05199">
    <property type="entry name" value="GMC_oxred_C"/>
    <property type="match status" value="1"/>
</dbReference>
<evidence type="ECO:0000256" key="4">
    <source>
        <dbReference type="ARBA" id="ARBA00022630"/>
    </source>
</evidence>
<dbReference type="PANTHER" id="PTHR42784">
    <property type="entry name" value="PYRANOSE 2-OXIDASE"/>
    <property type="match status" value="1"/>
</dbReference>
<dbReference type="Gene3D" id="3.50.50.60">
    <property type="entry name" value="FAD/NAD(P)-binding domain"/>
    <property type="match status" value="2"/>
</dbReference>
<dbReference type="Pfam" id="PF00732">
    <property type="entry name" value="GMC_oxred_N"/>
    <property type="match status" value="1"/>
</dbReference>
<proteinExistence type="inferred from homology"/>
<evidence type="ECO:0000256" key="3">
    <source>
        <dbReference type="ARBA" id="ARBA00010790"/>
    </source>
</evidence>
<feature type="domain" description="Glucose-methanol-choline oxidoreductase N-terminal" evidence="7">
    <location>
        <begin position="209"/>
        <end position="289"/>
    </location>
</feature>
<dbReference type="InterPro" id="IPR007867">
    <property type="entry name" value="GMC_OxRtase_C"/>
</dbReference>
<sequence>MTPDEHVLDQDRVVETDVLIVGSGPIGATYARKLVDAGVKVLMVEIGAQETPLPGDHKKNNCKAQKDISSFIKYAITNGQNPMQNASYNLSAAAATRVVGGMASHWTNCTPRQHPSLERSDLFDDQEWDTLYTEAEGRIKTNSTLFDESIRQQLVLKTLQKGSSGRSFISMPLAAQKLPDQTYTEWSSAATVFGDITRTVDRPGNDLFTLKTQIRCTQLMTSHAPGPEHGVIQGALCKDLKTDTNFLVKAQKYVLCAGAVLTPGILFNSGWTPEQAQLPALGKYLTDQTVAFCQIVLSRDLVDHVAEHPDPSWAKRIAEHRNKFPSDPLPFPFSDPDPHVYTPVSEAFPWHAQIHRDAFSYGKVQATVDQRLVVDLRWYGLATPLESNHISFTRDVTDQFGMPQPTFHHAVPQEDADRAHRMMQDMCLIASKLGGYLPGAEPKFLEPGSALHLCGTTRAGTRVEDSVCDRYGRVWGTSNLVVGGCGVIPTANACNPTLTAMCFAIAGADKMVEELRPAPKVAWG</sequence>
<keyword evidence="5" id="KW-0274">FAD</keyword>
<dbReference type="GO" id="GO:0016614">
    <property type="term" value="F:oxidoreductase activity, acting on CH-OH group of donors"/>
    <property type="evidence" value="ECO:0007669"/>
    <property type="project" value="InterPro"/>
</dbReference>
<evidence type="ECO:0000256" key="2">
    <source>
        <dbReference type="ARBA" id="ARBA00005179"/>
    </source>
</evidence>
<dbReference type="InterPro" id="IPR051473">
    <property type="entry name" value="P2Ox-like"/>
</dbReference>
<keyword evidence="4" id="KW-0285">Flavoprotein</keyword>
<dbReference type="InterPro" id="IPR000172">
    <property type="entry name" value="GMC_OxRdtase_N"/>
</dbReference>
<name>A0A136IKR8_9PEZI</name>
<dbReference type="Proteomes" id="UP000070501">
    <property type="component" value="Unassembled WGS sequence"/>
</dbReference>
<evidence type="ECO:0000256" key="5">
    <source>
        <dbReference type="ARBA" id="ARBA00022827"/>
    </source>
</evidence>
<dbReference type="InParanoid" id="A0A136IKR8"/>
<keyword evidence="6" id="KW-0560">Oxidoreductase</keyword>
<evidence type="ECO:0000259" key="8">
    <source>
        <dbReference type="Pfam" id="PF01494"/>
    </source>
</evidence>
<dbReference type="GO" id="GO:0071949">
    <property type="term" value="F:FAD binding"/>
    <property type="evidence" value="ECO:0007669"/>
    <property type="project" value="InterPro"/>
</dbReference>
<protein>
    <submittedName>
        <fullName evidence="10">Uncharacterized protein</fullName>
    </submittedName>
</protein>